<dbReference type="VEuPathDB" id="VectorBase:RPRC012481"/>
<accession>T1I859</accession>
<dbReference type="HOGENOM" id="CLU_1922377_0_0_1"/>
<evidence type="ECO:0000313" key="2">
    <source>
        <dbReference type="Proteomes" id="UP000015103"/>
    </source>
</evidence>
<dbReference type="Proteomes" id="UP000015103">
    <property type="component" value="Unassembled WGS sequence"/>
</dbReference>
<dbReference type="SUPFAM" id="SSF53098">
    <property type="entry name" value="Ribonuclease H-like"/>
    <property type="match status" value="1"/>
</dbReference>
<evidence type="ECO:0000313" key="1">
    <source>
        <dbReference type="EnsemblMetazoa" id="RPRC012481-PA"/>
    </source>
</evidence>
<dbReference type="STRING" id="13249.T1I859"/>
<dbReference type="EnsemblMetazoa" id="RPRC012481-RA">
    <property type="protein sequence ID" value="RPRC012481-PA"/>
    <property type="gene ID" value="RPRC012481"/>
</dbReference>
<sequence length="132" mass="15380">DEELNKLSSLIKAFDAYFKQFSQTWDFKHIVTSPIYAQSNGMVERANNGMHLALLQYRNSPIGDMPFPSELLMSRRLTDNLPVYSNKLSPQIVPIEDTLNKLTYKKKQQKKYYDRGSRRLPALQNKQRIAVQ</sequence>
<protein>
    <submittedName>
        <fullName evidence="1">Uncharacterized protein</fullName>
    </submittedName>
</protein>
<keyword evidence="2" id="KW-1185">Reference proteome</keyword>
<organism evidence="1 2">
    <name type="scientific">Rhodnius prolixus</name>
    <name type="common">Triatomid bug</name>
    <dbReference type="NCBI Taxonomy" id="13249"/>
    <lineage>
        <taxon>Eukaryota</taxon>
        <taxon>Metazoa</taxon>
        <taxon>Ecdysozoa</taxon>
        <taxon>Arthropoda</taxon>
        <taxon>Hexapoda</taxon>
        <taxon>Insecta</taxon>
        <taxon>Pterygota</taxon>
        <taxon>Neoptera</taxon>
        <taxon>Paraneoptera</taxon>
        <taxon>Hemiptera</taxon>
        <taxon>Heteroptera</taxon>
        <taxon>Panheteroptera</taxon>
        <taxon>Cimicomorpha</taxon>
        <taxon>Reduviidae</taxon>
        <taxon>Triatominae</taxon>
        <taxon>Rhodnius</taxon>
    </lineage>
</organism>
<dbReference type="OMA" id="WNFTITI"/>
<dbReference type="GO" id="GO:0003676">
    <property type="term" value="F:nucleic acid binding"/>
    <property type="evidence" value="ECO:0007669"/>
    <property type="project" value="InterPro"/>
</dbReference>
<proteinExistence type="predicted"/>
<dbReference type="EMBL" id="ACPB03027416">
    <property type="status" value="NOT_ANNOTATED_CDS"/>
    <property type="molecule type" value="Genomic_DNA"/>
</dbReference>
<dbReference type="InterPro" id="IPR036397">
    <property type="entry name" value="RNaseH_sf"/>
</dbReference>
<dbReference type="AlphaFoldDB" id="T1I859"/>
<dbReference type="Gene3D" id="3.30.420.10">
    <property type="entry name" value="Ribonuclease H-like superfamily/Ribonuclease H"/>
    <property type="match status" value="1"/>
</dbReference>
<dbReference type="InterPro" id="IPR012337">
    <property type="entry name" value="RNaseH-like_sf"/>
</dbReference>
<reference evidence="1" key="1">
    <citation type="submission" date="2015-05" db="UniProtKB">
        <authorList>
            <consortium name="EnsemblMetazoa"/>
        </authorList>
    </citation>
    <scope>IDENTIFICATION</scope>
</reference>
<dbReference type="InParanoid" id="T1I859"/>
<name>T1I859_RHOPR</name>